<evidence type="ECO:0000313" key="3">
    <source>
        <dbReference type="Proteomes" id="UP001141552"/>
    </source>
</evidence>
<gene>
    <name evidence="2" type="ORF">Tsubulata_000241</name>
</gene>
<reference evidence="2" key="2">
    <citation type="journal article" date="2023" name="Plants (Basel)">
        <title>Annotation of the Turnera subulata (Passifloraceae) Draft Genome Reveals the S-Locus Evolved after the Divergence of Turneroideae from Passifloroideae in a Stepwise Manner.</title>
        <authorList>
            <person name="Henning P.M."/>
            <person name="Roalson E.H."/>
            <person name="Mir W."/>
            <person name="McCubbin A.G."/>
            <person name="Shore J.S."/>
        </authorList>
    </citation>
    <scope>NUCLEOTIDE SEQUENCE</scope>
    <source>
        <strain evidence="2">F60SS</strain>
    </source>
</reference>
<evidence type="ECO:0000313" key="2">
    <source>
        <dbReference type="EMBL" id="KAJ4840156.1"/>
    </source>
</evidence>
<accession>A0A9Q0G1B1</accession>
<feature type="compositionally biased region" description="Basic residues" evidence="1">
    <location>
        <begin position="116"/>
        <end position="131"/>
    </location>
</feature>
<dbReference type="OrthoDB" id="433924at2759"/>
<protein>
    <submittedName>
        <fullName evidence="2">Uncharacterized protein</fullName>
    </submittedName>
</protein>
<comment type="caution">
    <text evidence="2">The sequence shown here is derived from an EMBL/GenBank/DDBJ whole genome shotgun (WGS) entry which is preliminary data.</text>
</comment>
<name>A0A9Q0G1B1_9ROSI</name>
<dbReference type="EMBL" id="JAKUCV010003099">
    <property type="protein sequence ID" value="KAJ4840156.1"/>
    <property type="molecule type" value="Genomic_DNA"/>
</dbReference>
<reference evidence="2" key="1">
    <citation type="submission" date="2022-02" db="EMBL/GenBank/DDBJ databases">
        <authorList>
            <person name="Henning P.M."/>
            <person name="McCubbin A.G."/>
            <person name="Shore J.S."/>
        </authorList>
    </citation>
    <scope>NUCLEOTIDE SEQUENCE</scope>
    <source>
        <strain evidence="2">F60SS</strain>
        <tissue evidence="2">Leaves</tissue>
    </source>
</reference>
<evidence type="ECO:0000256" key="1">
    <source>
        <dbReference type="SAM" id="MobiDB-lite"/>
    </source>
</evidence>
<feature type="compositionally biased region" description="Pro residues" evidence="1">
    <location>
        <begin position="63"/>
        <end position="74"/>
    </location>
</feature>
<proteinExistence type="predicted"/>
<organism evidence="2 3">
    <name type="scientific">Turnera subulata</name>
    <dbReference type="NCBI Taxonomy" id="218843"/>
    <lineage>
        <taxon>Eukaryota</taxon>
        <taxon>Viridiplantae</taxon>
        <taxon>Streptophyta</taxon>
        <taxon>Embryophyta</taxon>
        <taxon>Tracheophyta</taxon>
        <taxon>Spermatophyta</taxon>
        <taxon>Magnoliopsida</taxon>
        <taxon>eudicotyledons</taxon>
        <taxon>Gunneridae</taxon>
        <taxon>Pentapetalae</taxon>
        <taxon>rosids</taxon>
        <taxon>fabids</taxon>
        <taxon>Malpighiales</taxon>
        <taxon>Passifloraceae</taxon>
        <taxon>Turnera</taxon>
    </lineage>
</organism>
<feature type="region of interest" description="Disordered" evidence="1">
    <location>
        <begin position="45"/>
        <end position="152"/>
    </location>
</feature>
<dbReference type="AlphaFoldDB" id="A0A9Q0G1B1"/>
<feature type="region of interest" description="Disordered" evidence="1">
    <location>
        <begin position="183"/>
        <end position="230"/>
    </location>
</feature>
<sequence length="230" mass="25799">MGESRVWLGWGWCASSSNAANRLLPAPVTGLVMVTGEPSTCLLPSSPDHGHRHSRHQFATPAVPLPPAQAPPPIRLLRRLGRQARDQERPQPLARARRRRDLPLGRYHPADPLPQRYHRQNPRPQRHRPRRIAPGVVRRQRPGPVKPDENPEEAAFSAIWKELGSVLMDSGVIRIVPGSYKEKTIGWEDEEEKRESRKDAVDEPVEEQVGRDGVVGGEVNGEDEPFQRGA</sequence>
<dbReference type="Proteomes" id="UP001141552">
    <property type="component" value="Unassembled WGS sequence"/>
</dbReference>
<keyword evidence="3" id="KW-1185">Reference proteome</keyword>